<keyword evidence="2" id="KW-1185">Reference proteome</keyword>
<gene>
    <name evidence="1" type="ORF">E5358_04095</name>
</gene>
<comment type="caution">
    <text evidence="1">The sequence shown here is derived from an EMBL/GenBank/DDBJ whole genome shotgun (WGS) entry which is preliminary data.</text>
</comment>
<organism evidence="1 2">
    <name type="scientific">Palleniella muris</name>
    <dbReference type="NCBI Taxonomy" id="3038145"/>
    <lineage>
        <taxon>Bacteria</taxon>
        <taxon>Pseudomonadati</taxon>
        <taxon>Bacteroidota</taxon>
        <taxon>Bacteroidia</taxon>
        <taxon>Bacteroidales</taxon>
        <taxon>Prevotellaceae</taxon>
        <taxon>Palleniella</taxon>
    </lineage>
</organism>
<sequence>MKKSVLSLGIIMSTHLAYAGGVSGKDAGKSGSVSPTELSDTTITLQEVSIRGNFCNERETPLNLTTITPQDIRLHFTSPNYVEMLNGVPGVYATASTGSYGDASLNMRGFKQDNISIMLNGIPIQGLTSGSMYWSNWMGLAEATYSVQVQKGMGGSMLADCAMGGMVNIITKTGNGLPNGSFALSVTDEGLTKGVLNYSTGTLRHGWNVDAMVSYTRGHGFVECSDVSTFSYMLSVSKLLGAHNTLVFTALGSPETHDQRNTELSAAEVEKYGRGYSKNWGWLNGEKYSIGRNHYFKPYFTLQHILDGERFSMKNSVYVAIADGGGRSTYGQKGSVPIISHQTPDGHIDFDAVQAENRASENGSQNIMLDYLSGHTQAGAIASAEYLITKEMKVLGGVQYQYYDTWSKMKVLDLLGGNHWYDTTSKQNVGVGDYTGARYGRTTHHASGYIQGQYATERLTANIGASLFSGTYSRHNDITGERSRWAHGFGGGVRGGVLYHILKGNAGGNRDLSVYLNGGYNSRLPYAGVYLASSDLSITNDIVNEKNLLGELGVRASWQGGGAELSGYIASWRDKTLTVNITKRADEAAEKYNITGMNALHRGIELAVHQRLLPWLRAKAFFSTASWRWKSDGKGVTYDSFSGETLKEYKIYCNNLHVGDAPQTQAGLTLDGRIPLSAALGSKAGALYFNAGWQLNARMYADFEPSSRTDEDAPDAYRLPSYSLVDATVGWEGSISDGLRLNLFACCRNLFDAHYIERGIDGMAHDLESFRGYWGAPRQFSFGMRLAF</sequence>
<proteinExistence type="predicted"/>
<evidence type="ECO:0000313" key="1">
    <source>
        <dbReference type="EMBL" id="TGX83132.1"/>
    </source>
</evidence>
<dbReference type="Proteomes" id="UP000308886">
    <property type="component" value="Unassembled WGS sequence"/>
</dbReference>
<protein>
    <submittedName>
        <fullName evidence="1">Uncharacterized protein</fullName>
    </submittedName>
</protein>
<dbReference type="EMBL" id="SRZC01000005">
    <property type="protein sequence ID" value="TGX83132.1"/>
    <property type="molecule type" value="Genomic_DNA"/>
</dbReference>
<reference evidence="1" key="1">
    <citation type="submission" date="2019-04" db="EMBL/GenBank/DDBJ databases">
        <title>Microbes associate with the intestines of laboratory mice.</title>
        <authorList>
            <person name="Navarre W."/>
            <person name="Wong E."/>
            <person name="Huang K."/>
            <person name="Tropini C."/>
            <person name="Ng K."/>
            <person name="Yu B."/>
        </authorList>
    </citation>
    <scope>NUCLEOTIDE SEQUENCE</scope>
    <source>
        <strain evidence="1">NM73_A23</strain>
    </source>
</reference>
<evidence type="ECO:0000313" key="2">
    <source>
        <dbReference type="Proteomes" id="UP000308886"/>
    </source>
</evidence>
<name>A0AC61QS56_9BACT</name>
<accession>A0AC61QS56</accession>